<name>A0ABR3GIQ1_9PEZI</name>
<sequence length="370" mass="39674">MATSSAPGQEDKGKGVSSIGATGSSTFGAYRNVGGKVFEEPRKVPEHPTHSRTNSGAESTWNPGSLKGRIRASSVRHVSSLFLGSESDTSTTEETSAKRKWSLVKKTSGFFRSRSKVKTDDGDKTPQVAGHRGMRTREAAPLGVRGDISSNKKVQVPPGPKHNVSDIVGYLRERSSSDLVYDISRRSQPAKAYYHSPAVMNTYSSITGPRLQIPRSISDASKKSIETTATTDTFPSLSHSLASSYSCNDGSNCTSSPRAFSPEGSCSSDSEDDDAYEVETPVDGLGITTPYQANERAYPKYYNFDEISSVPGGNRDIGKYSGDVILSEAPYAGLSGNTKPLACLREEVAGELAWREELVDELGYLGGVVV</sequence>
<reference evidence="2 3" key="1">
    <citation type="submission" date="2024-02" db="EMBL/GenBank/DDBJ databases">
        <title>Discinaceae phylogenomics.</title>
        <authorList>
            <person name="Dirks A.C."/>
            <person name="James T.Y."/>
        </authorList>
    </citation>
    <scope>NUCLEOTIDE SEQUENCE [LARGE SCALE GENOMIC DNA]</scope>
    <source>
        <strain evidence="2 3">ACD0624</strain>
    </source>
</reference>
<evidence type="ECO:0000256" key="1">
    <source>
        <dbReference type="SAM" id="MobiDB-lite"/>
    </source>
</evidence>
<organism evidence="2 3">
    <name type="scientific">Discina gigas</name>
    <dbReference type="NCBI Taxonomy" id="1032678"/>
    <lineage>
        <taxon>Eukaryota</taxon>
        <taxon>Fungi</taxon>
        <taxon>Dikarya</taxon>
        <taxon>Ascomycota</taxon>
        <taxon>Pezizomycotina</taxon>
        <taxon>Pezizomycetes</taxon>
        <taxon>Pezizales</taxon>
        <taxon>Discinaceae</taxon>
        <taxon>Discina</taxon>
    </lineage>
</organism>
<evidence type="ECO:0000313" key="2">
    <source>
        <dbReference type="EMBL" id="KAL0635819.1"/>
    </source>
</evidence>
<comment type="caution">
    <text evidence="2">The sequence shown here is derived from an EMBL/GenBank/DDBJ whole genome shotgun (WGS) entry which is preliminary data.</text>
</comment>
<keyword evidence="3" id="KW-1185">Reference proteome</keyword>
<dbReference type="EMBL" id="JBBBZM010000062">
    <property type="protein sequence ID" value="KAL0635819.1"/>
    <property type="molecule type" value="Genomic_DNA"/>
</dbReference>
<proteinExistence type="predicted"/>
<gene>
    <name evidence="2" type="ORF">Q9L58_005253</name>
</gene>
<feature type="region of interest" description="Disordered" evidence="1">
    <location>
        <begin position="1"/>
        <end position="68"/>
    </location>
</feature>
<protein>
    <submittedName>
        <fullName evidence="2">Uncharacterized protein</fullName>
    </submittedName>
</protein>
<dbReference type="Proteomes" id="UP001447188">
    <property type="component" value="Unassembled WGS sequence"/>
</dbReference>
<feature type="compositionally biased region" description="Polar residues" evidence="1">
    <location>
        <begin position="51"/>
        <end position="63"/>
    </location>
</feature>
<evidence type="ECO:0000313" key="3">
    <source>
        <dbReference type="Proteomes" id="UP001447188"/>
    </source>
</evidence>
<accession>A0ABR3GIQ1</accession>
<feature type="compositionally biased region" description="Basic and acidic residues" evidence="1">
    <location>
        <begin position="37"/>
        <end position="49"/>
    </location>
</feature>